<dbReference type="PATRIC" id="fig|158500.4.peg.42"/>
<dbReference type="OrthoDB" id="582170at2"/>
<keyword evidence="1" id="KW-0597">Phosphoprotein</keyword>
<evidence type="ECO:0000313" key="3">
    <source>
        <dbReference type="EMBL" id="AOR75400.1"/>
    </source>
</evidence>
<dbReference type="InterPro" id="IPR011006">
    <property type="entry name" value="CheY-like_superfamily"/>
</dbReference>
<evidence type="ECO:0000313" key="4">
    <source>
        <dbReference type="EMBL" id="EZP84289.1"/>
    </source>
</evidence>
<gene>
    <name evidence="3" type="ORF">BES08_00480</name>
    <name evidence="4" type="ORF">BV97_00040</name>
</gene>
<dbReference type="Pfam" id="PF00072">
    <property type="entry name" value="Response_reg"/>
    <property type="match status" value="1"/>
</dbReference>
<dbReference type="KEGG" id="nre:BES08_00480"/>
<evidence type="ECO:0000313" key="5">
    <source>
        <dbReference type="Proteomes" id="UP000024329"/>
    </source>
</evidence>
<evidence type="ECO:0000256" key="1">
    <source>
        <dbReference type="PROSITE-ProRule" id="PRU00169"/>
    </source>
</evidence>
<dbReference type="RefSeq" id="WP_036522387.1">
    <property type="nucleotide sequence ID" value="NZ_CP017075.1"/>
</dbReference>
<reference evidence="4 5" key="1">
    <citation type="submission" date="2014-03" db="EMBL/GenBank/DDBJ databases">
        <title>Whole genome sequence of Novosphingobium resinovorum KF1.</title>
        <authorList>
            <person name="Gan H.M."/>
            <person name="Gan H.Y."/>
            <person name="Chew T.H."/>
            <person name="Savka M.A."/>
        </authorList>
    </citation>
    <scope>NUCLEOTIDE SEQUENCE [LARGE SCALE GENOMIC DNA]</scope>
    <source>
        <strain evidence="4 5">KF1</strain>
    </source>
</reference>
<dbReference type="EMBL" id="CP017075">
    <property type="protein sequence ID" value="AOR75400.1"/>
    <property type="molecule type" value="Genomic_DNA"/>
</dbReference>
<sequence>MPDETPRFDGMRVLVAEDEFLVSMLLEEMLTDLGCEVVGPFATLSAALETACAGEYDVAVIDLNLAGEKADPIIAELASREVPVAIASGGFEPDLEHRPTVRLDKPYSATQLEQAMATLHAALQGSD</sequence>
<dbReference type="Proteomes" id="UP000094626">
    <property type="component" value="Chromosome"/>
</dbReference>
<dbReference type="Gene3D" id="3.40.50.2300">
    <property type="match status" value="1"/>
</dbReference>
<dbReference type="GO" id="GO:0000160">
    <property type="term" value="P:phosphorelay signal transduction system"/>
    <property type="evidence" value="ECO:0007669"/>
    <property type="project" value="InterPro"/>
</dbReference>
<dbReference type="EMBL" id="JFYZ01000001">
    <property type="protein sequence ID" value="EZP84289.1"/>
    <property type="molecule type" value="Genomic_DNA"/>
</dbReference>
<dbReference type="AlphaFoldDB" id="A0A031K503"/>
<dbReference type="InterPro" id="IPR001789">
    <property type="entry name" value="Sig_transdc_resp-reg_receiver"/>
</dbReference>
<evidence type="ECO:0000259" key="2">
    <source>
        <dbReference type="PROSITE" id="PS50110"/>
    </source>
</evidence>
<keyword evidence="6" id="KW-1185">Reference proteome</keyword>
<dbReference type="eggNOG" id="COG0784">
    <property type="taxonomic scope" value="Bacteria"/>
</dbReference>
<organism evidence="4 5">
    <name type="scientific">Novosphingobium resinovorum</name>
    <dbReference type="NCBI Taxonomy" id="158500"/>
    <lineage>
        <taxon>Bacteria</taxon>
        <taxon>Pseudomonadati</taxon>
        <taxon>Pseudomonadota</taxon>
        <taxon>Alphaproteobacteria</taxon>
        <taxon>Sphingomonadales</taxon>
        <taxon>Sphingomonadaceae</taxon>
        <taxon>Novosphingobium</taxon>
    </lineage>
</organism>
<feature type="domain" description="Response regulatory" evidence="2">
    <location>
        <begin position="12"/>
        <end position="120"/>
    </location>
</feature>
<reference evidence="6" key="3">
    <citation type="journal article" date="2017" name="J. Biotechnol.">
        <title>Complete genome sequence of Novosphingobium resinovorum SA1, a versatile xenobiotic-degrading bacterium capable of utilizing sulfanilic acid.</title>
        <authorList>
            <person name="Hegedus B."/>
            <person name="Kos P.B."/>
            <person name="Balint B."/>
            <person name="Maroti G."/>
            <person name="Gan H.M."/>
            <person name="Perei K."/>
            <person name="Rakhely G."/>
        </authorList>
    </citation>
    <scope>NUCLEOTIDE SEQUENCE [LARGE SCALE GENOMIC DNA]</scope>
    <source>
        <strain evidence="6">SA1</strain>
    </source>
</reference>
<reference evidence="3" key="2">
    <citation type="submission" date="2016-08" db="EMBL/GenBank/DDBJ databases">
        <authorList>
            <person name="Seilhamer J.J."/>
        </authorList>
    </citation>
    <scope>NUCLEOTIDE SEQUENCE [LARGE SCALE GENOMIC DNA]</scope>
    <source>
        <strain evidence="3">SA1</strain>
    </source>
</reference>
<name>A0A031K503_9SPHN</name>
<dbReference type="GO" id="GO:0016301">
    <property type="term" value="F:kinase activity"/>
    <property type="evidence" value="ECO:0007669"/>
    <property type="project" value="UniProtKB-KW"/>
</dbReference>
<keyword evidence="3" id="KW-0418">Kinase</keyword>
<dbReference type="STRING" id="158500.BES08_00480"/>
<dbReference type="SMART" id="SM00448">
    <property type="entry name" value="REC"/>
    <property type="match status" value="1"/>
</dbReference>
<dbReference type="Proteomes" id="UP000024329">
    <property type="component" value="Unassembled WGS sequence"/>
</dbReference>
<feature type="modified residue" description="4-aspartylphosphate" evidence="1">
    <location>
        <position position="62"/>
    </location>
</feature>
<keyword evidence="3" id="KW-0808">Transferase</keyword>
<proteinExistence type="predicted"/>
<accession>A0A031K503</accession>
<protein>
    <submittedName>
        <fullName evidence="3">Histidine kinase</fullName>
    </submittedName>
    <submittedName>
        <fullName evidence="4">Response regulator receiver protein</fullName>
    </submittedName>
</protein>
<dbReference type="PROSITE" id="PS50110">
    <property type="entry name" value="RESPONSE_REGULATORY"/>
    <property type="match status" value="1"/>
</dbReference>
<evidence type="ECO:0000313" key="6">
    <source>
        <dbReference type="Proteomes" id="UP000094626"/>
    </source>
</evidence>
<dbReference type="SUPFAM" id="SSF52172">
    <property type="entry name" value="CheY-like"/>
    <property type="match status" value="1"/>
</dbReference>